<keyword evidence="2" id="KW-1185">Reference proteome</keyword>
<gene>
    <name evidence="1" type="ORF">GMARGA_LOCUS21128</name>
</gene>
<dbReference type="EMBL" id="CAJVQB010019201">
    <property type="protein sequence ID" value="CAG8790320.1"/>
    <property type="molecule type" value="Genomic_DNA"/>
</dbReference>
<evidence type="ECO:0000313" key="2">
    <source>
        <dbReference type="Proteomes" id="UP000789901"/>
    </source>
</evidence>
<organism evidence="1 2">
    <name type="scientific">Gigaspora margarita</name>
    <dbReference type="NCBI Taxonomy" id="4874"/>
    <lineage>
        <taxon>Eukaryota</taxon>
        <taxon>Fungi</taxon>
        <taxon>Fungi incertae sedis</taxon>
        <taxon>Mucoromycota</taxon>
        <taxon>Glomeromycotina</taxon>
        <taxon>Glomeromycetes</taxon>
        <taxon>Diversisporales</taxon>
        <taxon>Gigasporaceae</taxon>
        <taxon>Gigaspora</taxon>
    </lineage>
</organism>
<accession>A0ABN7VP68</accession>
<evidence type="ECO:0000313" key="1">
    <source>
        <dbReference type="EMBL" id="CAG8790320.1"/>
    </source>
</evidence>
<sequence>SSTIEQELRDEFTRDASFSNQLLKKDTSTRIANIVMETTKNKT</sequence>
<feature type="non-terminal residue" evidence="1">
    <location>
        <position position="1"/>
    </location>
</feature>
<reference evidence="1 2" key="1">
    <citation type="submission" date="2021-06" db="EMBL/GenBank/DDBJ databases">
        <authorList>
            <person name="Kallberg Y."/>
            <person name="Tangrot J."/>
            <person name="Rosling A."/>
        </authorList>
    </citation>
    <scope>NUCLEOTIDE SEQUENCE [LARGE SCALE GENOMIC DNA]</scope>
    <source>
        <strain evidence="1 2">120-4 pot B 10/14</strain>
    </source>
</reference>
<comment type="caution">
    <text evidence="1">The sequence shown here is derived from an EMBL/GenBank/DDBJ whole genome shotgun (WGS) entry which is preliminary data.</text>
</comment>
<dbReference type="Proteomes" id="UP000789901">
    <property type="component" value="Unassembled WGS sequence"/>
</dbReference>
<name>A0ABN7VP68_GIGMA</name>
<protein>
    <submittedName>
        <fullName evidence="1">14851_t:CDS:1</fullName>
    </submittedName>
</protein>
<proteinExistence type="predicted"/>